<reference evidence="4" key="1">
    <citation type="journal article" date="2013" name="ISME J.">
        <title>A small predatory core genome in the divergent marine Bacteriovorax marinus SJ and the terrestrial Bdellovibrio bacteriovorus.</title>
        <authorList>
            <person name="Crossman L.C."/>
            <person name="Chen H."/>
            <person name="Cerdeno-Tarraga A.M."/>
            <person name="Brooks K."/>
            <person name="Quail M.A."/>
            <person name="Pineiro S.A."/>
            <person name="Hobley L."/>
            <person name="Sockett R.E."/>
            <person name="Bentley S.D."/>
            <person name="Parkhill J."/>
            <person name="Williams H.N."/>
            <person name="Stine O.C."/>
        </authorList>
    </citation>
    <scope>NUCLEOTIDE SEQUENCE [LARGE SCALE GENOMIC DNA]</scope>
    <source>
        <strain evidence="4">ATCC BAA-682 / DSM 15412 / SJ</strain>
    </source>
</reference>
<dbReference type="RefSeq" id="WP_014245208.1">
    <property type="nucleotide sequence ID" value="NC_016620.1"/>
</dbReference>
<dbReference type="GO" id="GO:0031167">
    <property type="term" value="P:rRNA methylation"/>
    <property type="evidence" value="ECO:0007669"/>
    <property type="project" value="InterPro"/>
</dbReference>
<accession>E1X688</accession>
<dbReference type="PANTHER" id="PTHR43542:SF1">
    <property type="entry name" value="METHYLTRANSFERASE"/>
    <property type="match status" value="1"/>
</dbReference>
<dbReference type="SUPFAM" id="SSF53335">
    <property type="entry name" value="S-adenosyl-L-methionine-dependent methyltransferases"/>
    <property type="match status" value="1"/>
</dbReference>
<dbReference type="InterPro" id="IPR029063">
    <property type="entry name" value="SAM-dependent_MTases_sf"/>
</dbReference>
<keyword evidence="1" id="KW-0489">Methyltransferase</keyword>
<name>E1X688_HALMS</name>
<protein>
    <recommendedName>
        <fullName evidence="5">16S rRNA (Guanine(966)-N(2))-methyltransferase RsmD</fullName>
    </recommendedName>
</protein>
<dbReference type="STRING" id="862908.BMS_2651"/>
<dbReference type="Proteomes" id="UP000008963">
    <property type="component" value="Chromosome"/>
</dbReference>
<sequence>MSIKILGGLVKGQALLVPKGDLIRPTSVMLRRKIFDARQDLSGFHFVDLCAGSGAMGLEALSRGASSLKLIEPNAKVFALTKKNLSSILKFSKDLGTGELIRSDAFKFLQSFLISYKNFDQETQESTILFLDPPYELHQVYFDCLELILSSGYCGEVWIESDQQKGVKLSELEKMFPDSKVYRQGTSFILMVR</sequence>
<dbReference type="InterPro" id="IPR004398">
    <property type="entry name" value="RNA_MeTrfase_RsmD"/>
</dbReference>
<dbReference type="KEGG" id="bmx:BMS_2651"/>
<dbReference type="HOGENOM" id="CLU_1407046_0_0_7"/>
<gene>
    <name evidence="3" type="ordered locus">BMS_2651</name>
</gene>
<evidence type="ECO:0000256" key="2">
    <source>
        <dbReference type="ARBA" id="ARBA00022679"/>
    </source>
</evidence>
<dbReference type="Gene3D" id="3.40.50.150">
    <property type="entry name" value="Vaccinia Virus protein VP39"/>
    <property type="match status" value="1"/>
</dbReference>
<dbReference type="OrthoDB" id="5295296at2"/>
<organism evidence="3 4">
    <name type="scientific">Halobacteriovorax marinus (strain ATCC BAA-682 / DSM 15412 / SJ)</name>
    <name type="common">Bacteriovorax marinus</name>
    <dbReference type="NCBI Taxonomy" id="862908"/>
    <lineage>
        <taxon>Bacteria</taxon>
        <taxon>Pseudomonadati</taxon>
        <taxon>Bdellovibrionota</taxon>
        <taxon>Bacteriovoracia</taxon>
        <taxon>Bacteriovoracales</taxon>
        <taxon>Halobacteriovoraceae</taxon>
        <taxon>Halobacteriovorax</taxon>
    </lineage>
</organism>
<evidence type="ECO:0000313" key="3">
    <source>
        <dbReference type="EMBL" id="CBW27433.1"/>
    </source>
</evidence>
<dbReference type="Pfam" id="PF03602">
    <property type="entry name" value="Cons_hypoth95"/>
    <property type="match status" value="1"/>
</dbReference>
<dbReference type="EMBL" id="FQ312005">
    <property type="protein sequence ID" value="CBW27433.1"/>
    <property type="molecule type" value="Genomic_DNA"/>
</dbReference>
<dbReference type="PIRSF" id="PIRSF004553">
    <property type="entry name" value="CHP00095"/>
    <property type="match status" value="1"/>
</dbReference>
<evidence type="ECO:0000313" key="4">
    <source>
        <dbReference type="Proteomes" id="UP000008963"/>
    </source>
</evidence>
<dbReference type="PATRIC" id="fig|862908.3.peg.2532"/>
<proteinExistence type="predicted"/>
<keyword evidence="4" id="KW-1185">Reference proteome</keyword>
<evidence type="ECO:0008006" key="5">
    <source>
        <dbReference type="Google" id="ProtNLM"/>
    </source>
</evidence>
<dbReference type="eggNOG" id="COG0742">
    <property type="taxonomic scope" value="Bacteria"/>
</dbReference>
<evidence type="ECO:0000256" key="1">
    <source>
        <dbReference type="ARBA" id="ARBA00022603"/>
    </source>
</evidence>
<dbReference type="PANTHER" id="PTHR43542">
    <property type="entry name" value="METHYLTRANSFERASE"/>
    <property type="match status" value="1"/>
</dbReference>
<dbReference type="AlphaFoldDB" id="E1X688"/>
<dbReference type="GO" id="GO:0008168">
    <property type="term" value="F:methyltransferase activity"/>
    <property type="evidence" value="ECO:0007669"/>
    <property type="project" value="UniProtKB-KW"/>
</dbReference>
<keyword evidence="2" id="KW-0808">Transferase</keyword>